<dbReference type="SUPFAM" id="SSF51126">
    <property type="entry name" value="Pectin lyase-like"/>
    <property type="match status" value="1"/>
</dbReference>
<dbReference type="InterPro" id="IPR011050">
    <property type="entry name" value="Pectin_lyase_fold/virulence"/>
</dbReference>
<dbReference type="RefSeq" id="WP_343927799.1">
    <property type="nucleotide sequence ID" value="NZ_BAAAEN010000011.1"/>
</dbReference>
<evidence type="ECO:0000313" key="6">
    <source>
        <dbReference type="Proteomes" id="UP001501706"/>
    </source>
</evidence>
<keyword evidence="6" id="KW-1185">Reference proteome</keyword>
<reference evidence="5 6" key="1">
    <citation type="journal article" date="2019" name="Int. J. Syst. Evol. Microbiol.">
        <title>The Global Catalogue of Microorganisms (GCM) 10K type strain sequencing project: providing services to taxonomists for standard genome sequencing and annotation.</title>
        <authorList>
            <consortium name="The Broad Institute Genomics Platform"/>
            <consortium name="The Broad Institute Genome Sequencing Center for Infectious Disease"/>
            <person name="Wu L."/>
            <person name="Ma J."/>
        </authorList>
    </citation>
    <scope>NUCLEOTIDE SEQUENCE [LARGE SCALE GENOMIC DNA]</scope>
    <source>
        <strain evidence="5 6">JCM 14330</strain>
    </source>
</reference>
<keyword evidence="3" id="KW-0732">Signal</keyword>
<evidence type="ECO:0000256" key="1">
    <source>
        <dbReference type="ARBA" id="ARBA00004613"/>
    </source>
</evidence>
<evidence type="ECO:0000259" key="4">
    <source>
        <dbReference type="SMART" id="SM00912"/>
    </source>
</evidence>
<evidence type="ECO:0000256" key="3">
    <source>
        <dbReference type="ARBA" id="ARBA00022729"/>
    </source>
</evidence>
<dbReference type="Pfam" id="PF18676">
    <property type="entry name" value="MBG_2"/>
    <property type="match status" value="1"/>
</dbReference>
<accession>A0ABN1C512</accession>
<protein>
    <recommendedName>
        <fullName evidence="4">Filamentous haemagglutinin FhaB/tRNA nuclease CdiA-like TPS domain-containing protein</fullName>
    </recommendedName>
</protein>
<dbReference type="InterPro" id="IPR041286">
    <property type="entry name" value="MBG_2"/>
</dbReference>
<dbReference type="InterPro" id="IPR008638">
    <property type="entry name" value="FhaB/CdiA-like_TPS"/>
</dbReference>
<dbReference type="NCBIfam" id="TIGR01901">
    <property type="entry name" value="adhes_NPXG"/>
    <property type="match status" value="1"/>
</dbReference>
<dbReference type="Gene3D" id="2.160.20.10">
    <property type="entry name" value="Single-stranded right-handed beta-helix, Pectin lyase-like"/>
    <property type="match status" value="2"/>
</dbReference>
<feature type="domain" description="Filamentous haemagglutinin FhaB/tRNA nuclease CdiA-like TPS" evidence="4">
    <location>
        <begin position="38"/>
        <end position="153"/>
    </location>
</feature>
<name>A0ABN1C512_9BURK</name>
<dbReference type="Pfam" id="PF05860">
    <property type="entry name" value="TPS"/>
    <property type="match status" value="1"/>
</dbReference>
<dbReference type="InterPro" id="IPR012334">
    <property type="entry name" value="Pectin_lyas_fold"/>
</dbReference>
<dbReference type="PANTHER" id="PTHR12338:SF8">
    <property type="entry name" value="HEME_HEMOPEXIN-BINDING PROTEIN"/>
    <property type="match status" value="1"/>
</dbReference>
<gene>
    <name evidence="5" type="ORF">GCM10009097_31580</name>
</gene>
<sequence length="2395" mass="232528">MSAAIRSPRKVRGPVSAVPQERWSPRPLALALALVGTSAGAQMPTGFNPVQGSVLAPVTSGNVMSIQQQSDRAIIEWSTFSIGAGNAVRFLQPGASSIALNRVLGGDLSRISGDLSANGRIFLINPAGVLFGQGSKVETGGLVASTLNISNADFMAGRFRFERDDANTASVTNLGTLTAPGSTIALMAATVVNGGEGKIVADGGTVGLVSARQVTLDFQGDGLTTFRFAPDAGASMAAVANESGAVLQANGGRVAVLADSAQVAQRVVNQQGTIRAQSLTARNGEIILGASGQADVTVGGTLDVSGTAGASGGTLRIEAGGIRTGSARLDASGDGGGGHIELAGRRAVTMDEASRLHADALAAGNGGTVDVGAPGLHAAGIMTANAAGDGAGGVVKTSGSVVEVGAAHVSAAGAGSGANGKWTISSQGDVTVGTAPAARPATEVSVAGDDSRVSGGAVGEALGNRTDVTVAATGFALDGGRGQSGNVVFESDASVVKTQGGTSTLRVDAMRNIDMWNGARIESQAGALNVEFNADSSGKAAMRRPEGASDFVEESGGSIDVEGATIATRGGDLRLFGQGDAANGKATGGTSFVNGRAQTRRAGIFVGWSDVSLCADDACSAGGSLAAAGAGITTVDATSGRGVEGGEGVTLSGTGVAAGGDITITGHGGVAAAGVRIDGRREGGTQHRLNAAGDITIVGTAANATLADNLPVEVPEAGVAIRNTTVAAGGDVTIDGKGSNLDALTQSPDIFGVLGYDTIEAVDGVHMLDTRVLAGPRRDILITGAAGGDGLLIQSDGASGATFTTIAARGVRIEKSVEALEAPGGTAPDIATDGGRIRIAGRDSDVWLAGEPTKVGATLQVDAGSADGRGGSIEVTGRNVGVLGATALLADGAGGGGDVTVRAEAVAAVDDFARVQANSTGAEGDGGKVLLTGQDGLRVHGSLQARGTGAGHGGRIETSGGGVDASGVRVNAGTVTGAAGNWIVDPYDVRIVHGTGPGAPLADPFEAVADTTIQDSSINTALDAGTSVRIGTGAGSGTGGDITIASGVDIRRTTGAAPLAFALDAYRGIRGDSFSIVSEAGALDLAFNSNASGTLSGDQSIAFQNATLTTNGGSVSLYGQSDPVAGSASSNRGPAIRLVDSVIDTRVGQSDAGAGGNVLLRGAGDGVASVDIEGGRIDAASGSVTVRGVSSSYGEGVQMTSGSSDDTIITTTSGNIAIVGIGGGDSSTGAEGVRMEGAHVQSASGDVDVRGLARGAGTTASGVILEDSSLVAQAGRVRVAGQSEGSGAGIDLQGGSSSLSSHAIDGQQGVVLRADNDGSADAIALAASVRSGASINLRPGGVDAAGNATDHTATRISVGGAGGNGFSLSDADMGNLDAPNVIVGSNTHAADISVDGPVATAGNLTLQNEGGGAIALGGNVTAGTLALLAGGNVTQSPTAAIAANALAARSATGDVVLTNAGNAVATVSGGAAGDFRYVDADGITVGNVSALGMDAATNGVQTRALDGISADRAIVQARAGNITANAAITAPTAITLQADAGAIQLNRTLDSGSVGLLAAGAIGQQAGAAITAGTLVARSTGASVTLTDAGNRVGILAGSAATDFRYANADGLTLGNAAVVGHDTAGNVQAVAASGISADTTQIAARKGDLDVAAAVSAVDLLSLQADTGAIGVGAAVQGRTVALLAGGDITQAAAGAIAGDALLARSTAGDVQLAAGSNDVRTLAASAAGDLRYRGSGDLAVATVTAGALDASGTPQTVAASGLTATDAIVQATTGNLSVQAASNAANGLTLQSDAGSVQVGQSLQARTVALLARGDIGQQAGAGITADTLAARSTAGSVTLTAPGNDAGVFAGSAATELRYADANALTVGEATVATQDAGGGLSSSTVAGAQAGTVRVAARTGSLTVASGVTATDAASLQADAGAVAVNAAVRARTVALLATGGITESTSGGIAADALLARSTGGDVRLENGGNDVRALAGSAAGSLAYRGTGDLAVTTVTAAGLDGAGAPQTVSASGVTAGDAFVRATSGNLSIAAASAAAGSMVLQADAGNVTLGQSVQAATVALLAGGDIGQNASGSIIADELAARSTDGSVVLDQASNRVGTVAGGARGGFAYTDADALRIGEVTLPTLGAGEGVVAGSERGISAATTVVRTQSGDLTLDAGVTGGTADLVAAARFQNPDGARIDTSGRWRVWADTWEGETRGGMAGSGTLPNLYGRAYGASIADADNHFIYRQQPTVTVTLDSASRPAGIGNPALGYTLEGLILDDTGTGISGAAGSAANAASPAGTYAVTAVTPFVSAEGYLINVVPGVLTVNSYALPSVDLQREIPTTYLYDRNLAPVAMCFATGPIAGDRVEQAGDVLAREWSRVRTRPNLSNCVSTDRRNACSDF</sequence>
<dbReference type="PANTHER" id="PTHR12338">
    <property type="entry name" value="AUTOTRANSPORTER"/>
    <property type="match status" value="1"/>
</dbReference>
<dbReference type="Proteomes" id="UP001501706">
    <property type="component" value="Unassembled WGS sequence"/>
</dbReference>
<keyword evidence="2" id="KW-0964">Secreted</keyword>
<evidence type="ECO:0000256" key="2">
    <source>
        <dbReference type="ARBA" id="ARBA00022525"/>
    </source>
</evidence>
<dbReference type="EMBL" id="BAAAEN010000011">
    <property type="protein sequence ID" value="GAA0511943.1"/>
    <property type="molecule type" value="Genomic_DNA"/>
</dbReference>
<proteinExistence type="predicted"/>
<evidence type="ECO:0000313" key="5">
    <source>
        <dbReference type="EMBL" id="GAA0511943.1"/>
    </source>
</evidence>
<organism evidence="5 6">
    <name type="scientific">Pigmentiphaga daeguensis</name>
    <dbReference type="NCBI Taxonomy" id="414049"/>
    <lineage>
        <taxon>Bacteria</taxon>
        <taxon>Pseudomonadati</taxon>
        <taxon>Pseudomonadota</taxon>
        <taxon>Betaproteobacteria</taxon>
        <taxon>Burkholderiales</taxon>
        <taxon>Alcaligenaceae</taxon>
        <taxon>Pigmentiphaga</taxon>
    </lineage>
</organism>
<comment type="subcellular location">
    <subcellularLocation>
        <location evidence="1">Secreted</location>
    </subcellularLocation>
</comment>
<comment type="caution">
    <text evidence="5">The sequence shown here is derived from an EMBL/GenBank/DDBJ whole genome shotgun (WGS) entry which is preliminary data.</text>
</comment>
<dbReference type="SMART" id="SM00912">
    <property type="entry name" value="Haemagg_act"/>
    <property type="match status" value="1"/>
</dbReference>
<dbReference type="InterPro" id="IPR050909">
    <property type="entry name" value="Bact_Autotransporter_VF"/>
</dbReference>